<proteinExistence type="predicted"/>
<evidence type="ECO:0000256" key="1">
    <source>
        <dbReference type="SAM" id="Phobius"/>
    </source>
</evidence>
<keyword evidence="1" id="KW-1133">Transmembrane helix</keyword>
<comment type="caution">
    <text evidence="2">The sequence shown here is derived from an EMBL/GenBank/DDBJ whole genome shotgun (WGS) entry which is preliminary data.</text>
</comment>
<feature type="transmembrane region" description="Helical" evidence="1">
    <location>
        <begin position="20"/>
        <end position="41"/>
    </location>
</feature>
<gene>
    <name evidence="2" type="ORF">LCGC14_1249310</name>
</gene>
<keyword evidence="1" id="KW-0812">Transmembrane</keyword>
<reference evidence="2" key="1">
    <citation type="journal article" date="2015" name="Nature">
        <title>Complex archaea that bridge the gap between prokaryotes and eukaryotes.</title>
        <authorList>
            <person name="Spang A."/>
            <person name="Saw J.H."/>
            <person name="Jorgensen S.L."/>
            <person name="Zaremba-Niedzwiedzka K."/>
            <person name="Martijn J."/>
            <person name="Lind A.E."/>
            <person name="van Eijk R."/>
            <person name="Schleper C."/>
            <person name="Guy L."/>
            <person name="Ettema T.J."/>
        </authorList>
    </citation>
    <scope>NUCLEOTIDE SEQUENCE</scope>
</reference>
<dbReference type="AlphaFoldDB" id="A0A0F9NKT7"/>
<sequence>PWPKIIAFLLDPPLLGSNTLKVIVTPSVVLTVFPYVDLTPIGVINIKIVPMRKNEKNRQMRIIFFLVMSIFRISIHQKYVLRN</sequence>
<keyword evidence="1" id="KW-0472">Membrane</keyword>
<accession>A0A0F9NKT7</accession>
<feature type="non-terminal residue" evidence="2">
    <location>
        <position position="1"/>
    </location>
</feature>
<organism evidence="2">
    <name type="scientific">marine sediment metagenome</name>
    <dbReference type="NCBI Taxonomy" id="412755"/>
    <lineage>
        <taxon>unclassified sequences</taxon>
        <taxon>metagenomes</taxon>
        <taxon>ecological metagenomes</taxon>
    </lineage>
</organism>
<protein>
    <submittedName>
        <fullName evidence="2">Uncharacterized protein</fullName>
    </submittedName>
</protein>
<name>A0A0F9NKT7_9ZZZZ</name>
<evidence type="ECO:0000313" key="2">
    <source>
        <dbReference type="EMBL" id="KKM89370.1"/>
    </source>
</evidence>
<dbReference type="EMBL" id="LAZR01006827">
    <property type="protein sequence ID" value="KKM89370.1"/>
    <property type="molecule type" value="Genomic_DNA"/>
</dbReference>